<dbReference type="UniPathway" id="UPA00050">
    <property type="reaction ID" value="UER00064"/>
</dbReference>
<feature type="domain" description="GHMP kinase N-terminal" evidence="14">
    <location>
        <begin position="62"/>
        <end position="143"/>
    </location>
</feature>
<dbReference type="Gene3D" id="3.30.70.890">
    <property type="entry name" value="GHMP kinase, C-terminal domain"/>
    <property type="match status" value="1"/>
</dbReference>
<dbReference type="OrthoDB" id="9769912at2"/>
<dbReference type="PANTHER" id="PTHR20861">
    <property type="entry name" value="HOMOSERINE/4-DIPHOSPHOCYTIDYL-2-C-METHYL-D-ERYTHRITOL KINASE"/>
    <property type="match status" value="1"/>
</dbReference>
<evidence type="ECO:0000256" key="2">
    <source>
        <dbReference type="ARBA" id="ARBA00007370"/>
    </source>
</evidence>
<comment type="subcellular location">
    <subcellularLocation>
        <location evidence="13">Cytoplasm</location>
    </subcellularLocation>
</comment>
<dbReference type="Pfam" id="PF00288">
    <property type="entry name" value="GHMP_kinases_N"/>
    <property type="match status" value="1"/>
</dbReference>
<evidence type="ECO:0000313" key="16">
    <source>
        <dbReference type="EMBL" id="GEP83559.1"/>
    </source>
</evidence>
<comment type="function">
    <text evidence="12 13">Catalyzes the ATP-dependent phosphorylation of L-homoserine to L-homoserine phosphate.</text>
</comment>
<dbReference type="Proteomes" id="UP000321736">
    <property type="component" value="Unassembled WGS sequence"/>
</dbReference>
<dbReference type="SUPFAM" id="SSF54211">
    <property type="entry name" value="Ribosomal protein S5 domain 2-like"/>
    <property type="match status" value="1"/>
</dbReference>
<evidence type="ECO:0000259" key="14">
    <source>
        <dbReference type="Pfam" id="PF00288"/>
    </source>
</evidence>
<dbReference type="EC" id="2.7.1.39" evidence="3 13"/>
<dbReference type="EMBL" id="BKAR01000001">
    <property type="protein sequence ID" value="GEP83559.1"/>
    <property type="molecule type" value="Genomic_DNA"/>
</dbReference>
<dbReference type="GO" id="GO:0009088">
    <property type="term" value="P:threonine biosynthetic process"/>
    <property type="evidence" value="ECO:0007669"/>
    <property type="project" value="UniProtKB-UniRule"/>
</dbReference>
<proteinExistence type="inferred from homology"/>
<organism evidence="16 17">
    <name type="scientific">Staphylococcus piscifermentans</name>
    <dbReference type="NCBI Taxonomy" id="70258"/>
    <lineage>
        <taxon>Bacteria</taxon>
        <taxon>Bacillati</taxon>
        <taxon>Bacillota</taxon>
        <taxon>Bacilli</taxon>
        <taxon>Bacillales</taxon>
        <taxon>Staphylococcaceae</taxon>
        <taxon>Staphylococcus</taxon>
    </lineage>
</organism>
<dbReference type="Gene3D" id="3.30.230.10">
    <property type="match status" value="1"/>
</dbReference>
<evidence type="ECO:0000256" key="11">
    <source>
        <dbReference type="ARBA" id="ARBA00049375"/>
    </source>
</evidence>
<dbReference type="InterPro" id="IPR006204">
    <property type="entry name" value="GHMP_kinase_N_dom"/>
</dbReference>
<evidence type="ECO:0000256" key="13">
    <source>
        <dbReference type="HAMAP-Rule" id="MF_00384"/>
    </source>
</evidence>
<dbReference type="InterPro" id="IPR014721">
    <property type="entry name" value="Ribsml_uS5_D2-typ_fold_subgr"/>
</dbReference>
<evidence type="ECO:0000256" key="1">
    <source>
        <dbReference type="ARBA" id="ARBA00005015"/>
    </source>
</evidence>
<evidence type="ECO:0000256" key="5">
    <source>
        <dbReference type="ARBA" id="ARBA00022605"/>
    </source>
</evidence>
<dbReference type="InterPro" id="IPR006203">
    <property type="entry name" value="GHMP_knse_ATP-bd_CS"/>
</dbReference>
<keyword evidence="10 13" id="KW-0067">ATP-binding</keyword>
<keyword evidence="7 13" id="KW-0791">Threonine biosynthesis</keyword>
<evidence type="ECO:0000256" key="4">
    <source>
        <dbReference type="ARBA" id="ARBA00017858"/>
    </source>
</evidence>
<dbReference type="RefSeq" id="WP_095105474.1">
    <property type="nucleotide sequence ID" value="NZ_BKAR01000001.1"/>
</dbReference>
<sequence>MSERLKLKVPASTANLGVGFDSIGLALNKFLYVEAEISEDQQWHFQHKGENLHDLPTDENHLIYQVVQFLEQRFEVAVPPLNITMRSEIPLARGLGSSASALVAGIYLADFFGHLQLSEFEMVEAATEIEGHPDNVAPVIYGGMVSGFYNSQTSETFISFIEPPHVNLVITVPSYELKTSDSRKVLPESFKHGEATQYSAISNTMLSALIQHDYILAGKLMEMDSFHEPYRQKLIPEFEQVKIIAKEYKAYATVISGAGPTVLTLIDPSKSGKLVRRLNKELESCNSEIITINKSGIIAEKVYE</sequence>
<dbReference type="HAMAP" id="MF_00384">
    <property type="entry name" value="Homoser_kinase"/>
    <property type="match status" value="1"/>
</dbReference>
<dbReference type="PANTHER" id="PTHR20861:SF1">
    <property type="entry name" value="HOMOSERINE KINASE"/>
    <property type="match status" value="1"/>
</dbReference>
<dbReference type="GO" id="GO:0004413">
    <property type="term" value="F:homoserine kinase activity"/>
    <property type="evidence" value="ECO:0007669"/>
    <property type="project" value="UniProtKB-UniRule"/>
</dbReference>
<dbReference type="InterPro" id="IPR036554">
    <property type="entry name" value="GHMP_kinase_C_sf"/>
</dbReference>
<feature type="binding site" evidence="13">
    <location>
        <begin position="90"/>
        <end position="100"/>
    </location>
    <ligand>
        <name>ATP</name>
        <dbReference type="ChEBI" id="CHEBI:30616"/>
    </ligand>
</feature>
<comment type="caution">
    <text evidence="16">The sequence shown here is derived from an EMBL/GenBank/DDBJ whole genome shotgun (WGS) entry which is preliminary data.</text>
</comment>
<comment type="similarity">
    <text evidence="2 13">Belongs to the GHMP kinase family. Homoserine kinase subfamily.</text>
</comment>
<protein>
    <recommendedName>
        <fullName evidence="4 13">Homoserine kinase</fullName>
        <shortName evidence="13">HK</shortName>
        <shortName evidence="13">HSK</shortName>
        <ecNumber evidence="3 13">2.7.1.39</ecNumber>
    </recommendedName>
</protein>
<accession>A0A239U5N8</accession>
<dbReference type="PIRSF" id="PIRSF000676">
    <property type="entry name" value="Homoser_kin"/>
    <property type="match status" value="1"/>
</dbReference>
<keyword evidence="17" id="KW-1185">Reference proteome</keyword>
<reference evidence="16 17" key="1">
    <citation type="submission" date="2019-07" db="EMBL/GenBank/DDBJ databases">
        <title>Whole genome shotgun sequence of Staphylococcus piscifermentans NBRC 109625.</title>
        <authorList>
            <person name="Hosoyama A."/>
            <person name="Uohara A."/>
            <person name="Ohji S."/>
            <person name="Ichikawa N."/>
        </authorList>
    </citation>
    <scope>NUCLEOTIDE SEQUENCE [LARGE SCALE GENOMIC DNA]</scope>
    <source>
        <strain evidence="16 17">NBRC 109625</strain>
    </source>
</reference>
<dbReference type="GO" id="GO:0005737">
    <property type="term" value="C:cytoplasm"/>
    <property type="evidence" value="ECO:0007669"/>
    <property type="project" value="UniProtKB-SubCell"/>
</dbReference>
<dbReference type="InterPro" id="IPR020568">
    <property type="entry name" value="Ribosomal_Su5_D2-typ_SF"/>
</dbReference>
<keyword evidence="9 13" id="KW-0418">Kinase</keyword>
<keyword evidence="5 13" id="KW-0028">Amino-acid biosynthesis</keyword>
<dbReference type="PROSITE" id="PS00627">
    <property type="entry name" value="GHMP_KINASES_ATP"/>
    <property type="match status" value="1"/>
</dbReference>
<name>A0A239U5N8_9STAP</name>
<keyword evidence="8 13" id="KW-0547">Nucleotide-binding</keyword>
<comment type="catalytic activity">
    <reaction evidence="11 13">
        <text>L-homoserine + ATP = O-phospho-L-homoserine + ADP + H(+)</text>
        <dbReference type="Rhea" id="RHEA:13985"/>
        <dbReference type="ChEBI" id="CHEBI:15378"/>
        <dbReference type="ChEBI" id="CHEBI:30616"/>
        <dbReference type="ChEBI" id="CHEBI:57476"/>
        <dbReference type="ChEBI" id="CHEBI:57590"/>
        <dbReference type="ChEBI" id="CHEBI:456216"/>
        <dbReference type="EC" id="2.7.1.39"/>
    </reaction>
</comment>
<evidence type="ECO:0000259" key="15">
    <source>
        <dbReference type="Pfam" id="PF08544"/>
    </source>
</evidence>
<evidence type="ECO:0000256" key="6">
    <source>
        <dbReference type="ARBA" id="ARBA00022679"/>
    </source>
</evidence>
<dbReference type="InterPro" id="IPR013750">
    <property type="entry name" value="GHMP_kinase_C_dom"/>
</dbReference>
<dbReference type="PRINTS" id="PR00958">
    <property type="entry name" value="HOMSERKINASE"/>
</dbReference>
<evidence type="ECO:0000256" key="10">
    <source>
        <dbReference type="ARBA" id="ARBA00022840"/>
    </source>
</evidence>
<comment type="pathway">
    <text evidence="1 13">Amino-acid biosynthesis; L-threonine biosynthesis; L-threonine from L-aspartate: step 4/5.</text>
</comment>
<evidence type="ECO:0000256" key="3">
    <source>
        <dbReference type="ARBA" id="ARBA00012078"/>
    </source>
</evidence>
<feature type="domain" description="GHMP kinase C-terminal" evidence="15">
    <location>
        <begin position="205"/>
        <end position="282"/>
    </location>
</feature>
<dbReference type="Pfam" id="PF08544">
    <property type="entry name" value="GHMP_kinases_C"/>
    <property type="match status" value="1"/>
</dbReference>
<dbReference type="InterPro" id="IPR000870">
    <property type="entry name" value="Homoserine_kinase"/>
</dbReference>
<gene>
    <name evidence="13 16" type="primary">thrB</name>
    <name evidence="16" type="ORF">SPI02_01440</name>
</gene>
<keyword evidence="13" id="KW-0963">Cytoplasm</keyword>
<dbReference type="NCBIfam" id="TIGR00191">
    <property type="entry name" value="thrB"/>
    <property type="match status" value="1"/>
</dbReference>
<dbReference type="SUPFAM" id="SSF55060">
    <property type="entry name" value="GHMP Kinase, C-terminal domain"/>
    <property type="match status" value="1"/>
</dbReference>
<evidence type="ECO:0000256" key="9">
    <source>
        <dbReference type="ARBA" id="ARBA00022777"/>
    </source>
</evidence>
<evidence type="ECO:0000256" key="7">
    <source>
        <dbReference type="ARBA" id="ARBA00022697"/>
    </source>
</evidence>
<evidence type="ECO:0000256" key="12">
    <source>
        <dbReference type="ARBA" id="ARBA00049954"/>
    </source>
</evidence>
<evidence type="ECO:0000313" key="17">
    <source>
        <dbReference type="Proteomes" id="UP000321736"/>
    </source>
</evidence>
<keyword evidence="6 13" id="KW-0808">Transferase</keyword>
<dbReference type="GO" id="GO:0005524">
    <property type="term" value="F:ATP binding"/>
    <property type="evidence" value="ECO:0007669"/>
    <property type="project" value="UniProtKB-UniRule"/>
</dbReference>
<dbReference type="AlphaFoldDB" id="A0A239U5N8"/>
<evidence type="ECO:0000256" key="8">
    <source>
        <dbReference type="ARBA" id="ARBA00022741"/>
    </source>
</evidence>